<evidence type="ECO:0000313" key="3">
    <source>
        <dbReference type="Proteomes" id="UP000248857"/>
    </source>
</evidence>
<dbReference type="PROSITE" id="PS51742">
    <property type="entry name" value="PPC"/>
    <property type="match status" value="1"/>
</dbReference>
<dbReference type="Proteomes" id="UP000248857">
    <property type="component" value="Unassembled WGS sequence"/>
</dbReference>
<comment type="caution">
    <text evidence="2">The sequence shown here is derived from an EMBL/GenBank/DDBJ whole genome shotgun (WGS) entry which is preliminary data.</text>
</comment>
<name>A0A2W1JPY0_9CYAN</name>
<dbReference type="PANTHER" id="PTHR34988:SF1">
    <property type="entry name" value="DNA-BINDING PROTEIN"/>
    <property type="match status" value="1"/>
</dbReference>
<feature type="domain" description="PPC" evidence="1">
    <location>
        <begin position="14"/>
        <end position="145"/>
    </location>
</feature>
<proteinExistence type="predicted"/>
<accession>A0A2W1JPY0</accession>
<dbReference type="AlphaFoldDB" id="A0A2W1JPY0"/>
<dbReference type="PANTHER" id="PTHR34988">
    <property type="entry name" value="PROTEIN, PUTATIVE-RELATED"/>
    <property type="match status" value="1"/>
</dbReference>
<evidence type="ECO:0000313" key="2">
    <source>
        <dbReference type="EMBL" id="PZD75400.1"/>
    </source>
</evidence>
<dbReference type="OrthoDB" id="552202at2"/>
<organism evidence="2 3">
    <name type="scientific">Acaryochloris thomasi RCC1774</name>
    <dbReference type="NCBI Taxonomy" id="1764569"/>
    <lineage>
        <taxon>Bacteria</taxon>
        <taxon>Bacillati</taxon>
        <taxon>Cyanobacteriota</taxon>
        <taxon>Cyanophyceae</taxon>
        <taxon>Acaryochloridales</taxon>
        <taxon>Acaryochloridaceae</taxon>
        <taxon>Acaryochloris</taxon>
        <taxon>Acaryochloris thomasi</taxon>
    </lineage>
</organism>
<gene>
    <name evidence="2" type="ORF">C1752_00480</name>
</gene>
<dbReference type="EMBL" id="PQWO01000001">
    <property type="protein sequence ID" value="PZD75400.1"/>
    <property type="molecule type" value="Genomic_DNA"/>
</dbReference>
<protein>
    <recommendedName>
        <fullName evidence="1">PPC domain-containing protein</fullName>
    </recommendedName>
</protein>
<dbReference type="Gene3D" id="3.30.1330.80">
    <property type="entry name" value="Hypothetical protein, similar to alpha- acetolactate decarboxylase, domain 2"/>
    <property type="match status" value="1"/>
</dbReference>
<keyword evidence="3" id="KW-1185">Reference proteome</keyword>
<reference evidence="2 3" key="1">
    <citation type="journal article" date="2018" name="Sci. Rep.">
        <title>A novel species of the marine cyanobacterium Acaryochloris with a unique pigment content and lifestyle.</title>
        <authorList>
            <person name="Partensky F."/>
            <person name="Six C."/>
            <person name="Ratin M."/>
            <person name="Garczarek L."/>
            <person name="Vaulot D."/>
            <person name="Probert I."/>
            <person name="Calteau A."/>
            <person name="Gourvil P."/>
            <person name="Marie D."/>
            <person name="Grebert T."/>
            <person name="Bouchier C."/>
            <person name="Le Panse S."/>
            <person name="Gachenot M."/>
            <person name="Rodriguez F."/>
            <person name="Garrido J.L."/>
        </authorList>
    </citation>
    <scope>NUCLEOTIDE SEQUENCE [LARGE SCALE GENOMIC DNA]</scope>
    <source>
        <strain evidence="2 3">RCC1774</strain>
    </source>
</reference>
<sequence length="148" mass="16083">MIHSPRVSCLARNQASLETVALRLAPGADVRRELLEIAKQEKISAGTVLSAVGSLSHVYLRFADAKTPTKLPGKHEVLTLSGTIGVDGVHLHMMVANQQGECKGGHLVEGCLVYTTLELVIALMPEVRFRRQVDPDTGFRELDISTNL</sequence>
<evidence type="ECO:0000259" key="1">
    <source>
        <dbReference type="PROSITE" id="PS51742"/>
    </source>
</evidence>
<dbReference type="CDD" id="cd11378">
    <property type="entry name" value="DUF296"/>
    <property type="match status" value="1"/>
</dbReference>
<dbReference type="SUPFAM" id="SSF117856">
    <property type="entry name" value="AF0104/ALDC/Ptd012-like"/>
    <property type="match status" value="1"/>
</dbReference>
<dbReference type="Pfam" id="PF03479">
    <property type="entry name" value="PCC"/>
    <property type="match status" value="1"/>
</dbReference>
<dbReference type="InterPro" id="IPR005175">
    <property type="entry name" value="PPC_dom"/>
</dbReference>